<dbReference type="AlphaFoldDB" id="A0A225EB66"/>
<comment type="caution">
    <text evidence="1">The sequence shown here is derived from an EMBL/GenBank/DDBJ whole genome shotgun (WGS) entry which is preliminary data.</text>
</comment>
<evidence type="ECO:0000313" key="1">
    <source>
        <dbReference type="EMBL" id="OWK46619.1"/>
    </source>
</evidence>
<dbReference type="OrthoDB" id="9976766at2"/>
<dbReference type="EMBL" id="NIDE01000001">
    <property type="protein sequence ID" value="OWK46619.1"/>
    <property type="molecule type" value="Genomic_DNA"/>
</dbReference>
<dbReference type="RefSeq" id="WP_088251824.1">
    <property type="nucleotide sequence ID" value="NZ_NIDE01000001.1"/>
</dbReference>
<organism evidence="1 2">
    <name type="scientific">Fimbriiglobus ruber</name>
    <dbReference type="NCBI Taxonomy" id="1908690"/>
    <lineage>
        <taxon>Bacteria</taxon>
        <taxon>Pseudomonadati</taxon>
        <taxon>Planctomycetota</taxon>
        <taxon>Planctomycetia</taxon>
        <taxon>Gemmatales</taxon>
        <taxon>Gemmataceae</taxon>
        <taxon>Fimbriiglobus</taxon>
    </lineage>
</organism>
<dbReference type="Proteomes" id="UP000214646">
    <property type="component" value="Unassembled WGS sequence"/>
</dbReference>
<keyword evidence="2" id="KW-1185">Reference proteome</keyword>
<protein>
    <submittedName>
        <fullName evidence="1">Uncharacterized protein</fullName>
    </submittedName>
</protein>
<reference evidence="2" key="1">
    <citation type="submission" date="2017-06" db="EMBL/GenBank/DDBJ databases">
        <title>Genome analysis of Fimbriiglobus ruber SP5, the first member of the order Planctomycetales with confirmed chitinolytic capability.</title>
        <authorList>
            <person name="Ravin N.V."/>
            <person name="Rakitin A.L."/>
            <person name="Ivanova A.A."/>
            <person name="Beletsky A.V."/>
            <person name="Kulichevskaya I.S."/>
            <person name="Mardanov A.V."/>
            <person name="Dedysh S.N."/>
        </authorList>
    </citation>
    <scope>NUCLEOTIDE SEQUENCE [LARGE SCALE GENOMIC DNA]</scope>
    <source>
        <strain evidence="2">SP5</strain>
    </source>
</reference>
<name>A0A225EB66_9BACT</name>
<gene>
    <name evidence="1" type="ORF">FRUB_00318</name>
</gene>
<accession>A0A225EB66</accession>
<proteinExistence type="predicted"/>
<evidence type="ECO:0000313" key="2">
    <source>
        <dbReference type="Proteomes" id="UP000214646"/>
    </source>
</evidence>
<sequence>MIPQPHLADVWRPVEVQGTDQQIGYYTRIYKSVPCFIQPYASTEQSYYQQRGDENTAQIYTCRTDLCFKRNDVFDWGGDEYHLTGVQTGLNLAIYQELTAVYYPDPAKKRIDRTEYPT</sequence>